<sequence>MAYLSGLVVRVTDQGRLVADMESFGSDMFREAGATRVRVLQNVMGGEQAGEINIACEWDSLDAAMRAPGDLRAKQEMIDSMQGAGVQTIRRSLIAIDAERGTQEGEFASLLVASGDQIDPATMDANADAFWAHMESGANGILWGRGVAAGPLTGMYIALTAADSADELMASSAAMFADPVIQQRMAEQNTQLVARQMFRLLA</sequence>
<dbReference type="EMBL" id="UINC01111827">
    <property type="protein sequence ID" value="SVC80327.1"/>
    <property type="molecule type" value="Genomic_DNA"/>
</dbReference>
<reference evidence="1" key="1">
    <citation type="submission" date="2018-05" db="EMBL/GenBank/DDBJ databases">
        <authorList>
            <person name="Lanie J.A."/>
            <person name="Ng W.-L."/>
            <person name="Kazmierczak K.M."/>
            <person name="Andrzejewski T.M."/>
            <person name="Davidsen T.M."/>
            <person name="Wayne K.J."/>
            <person name="Tettelin H."/>
            <person name="Glass J.I."/>
            <person name="Rusch D."/>
            <person name="Podicherti R."/>
            <person name="Tsui H.-C.T."/>
            <person name="Winkler M.E."/>
        </authorList>
    </citation>
    <scope>NUCLEOTIDE SEQUENCE</scope>
</reference>
<name>A0A382Q5K8_9ZZZZ</name>
<evidence type="ECO:0008006" key="2">
    <source>
        <dbReference type="Google" id="ProtNLM"/>
    </source>
</evidence>
<evidence type="ECO:0000313" key="1">
    <source>
        <dbReference type="EMBL" id="SVC80327.1"/>
    </source>
</evidence>
<accession>A0A382Q5K8</accession>
<protein>
    <recommendedName>
        <fullName evidence="2">NIPSNAP domain-containing protein</fullName>
    </recommendedName>
</protein>
<gene>
    <name evidence="1" type="ORF">METZ01_LOCUS333181</name>
</gene>
<proteinExistence type="predicted"/>
<dbReference type="AlphaFoldDB" id="A0A382Q5K8"/>
<organism evidence="1">
    <name type="scientific">marine metagenome</name>
    <dbReference type="NCBI Taxonomy" id="408172"/>
    <lineage>
        <taxon>unclassified sequences</taxon>
        <taxon>metagenomes</taxon>
        <taxon>ecological metagenomes</taxon>
    </lineage>
</organism>